<feature type="transmembrane region" description="Helical" evidence="10">
    <location>
        <begin position="140"/>
        <end position="161"/>
    </location>
</feature>
<dbReference type="PANTHER" id="PTHR45695:SF9">
    <property type="entry name" value="LEUCOKININ RECEPTOR"/>
    <property type="match status" value="1"/>
</dbReference>
<keyword evidence="5 10" id="KW-0472">Membrane</keyword>
<sequence length="529" mass="58841">MISRTSLWKFQVFLRDLSSLVTLTNVEELAHGVASRHFKQGSKMNSTSEATVQNLYHDQMAVKVTMTLLYVIILIVSILGNAMVITIICRFKHLKRVPGNLFIVNLALCDLLTPLISIPLEMVLVENNNTWPFGSTLCKLFPATATLFATSSSLTLAAISLDRYRTLMHPFKQRLDTRTVKILIAFVHCCSGILVVPHLITSRLSPNSTCQEVWPNEVLSKIYTFVLFLAQYALPLIFMAFMYIHAAWNLFATTSRARSLSVSSASSKGRRNGSSKPADTGLKDSEDGSSLSSTLEKHFSQHREHNAQVTKVFVFIVVVFALFTLPIEVLWIWGDFAGGKTHRLFPIIAIICRLFTYANSCLNPFIFYKFNRHFHQGFVAFFRHPSSCGDDNSMKHDSSSPVGNGKYTPMWLTPRGSLSTPRFLTPRGSFQSAPTHSGSFLDHQSKTNHDCNKTKNSLDIPSMDQPSGNSKENQLSADKLGFPALKSASDPCSSNANCNISINVSFYESDLTIALDKLDSLIGLPQTDC</sequence>
<evidence type="ECO:0000256" key="5">
    <source>
        <dbReference type="ARBA" id="ARBA00023136"/>
    </source>
</evidence>
<dbReference type="OrthoDB" id="5981340at2759"/>
<comment type="subcellular location">
    <subcellularLocation>
        <location evidence="1">Membrane</location>
        <topology evidence="1">Multi-pass membrane protein</topology>
    </subcellularLocation>
</comment>
<protein>
    <submittedName>
        <fullName evidence="12">Neuropeptide FF receptor 2</fullName>
    </submittedName>
</protein>
<evidence type="ECO:0000256" key="4">
    <source>
        <dbReference type="ARBA" id="ARBA00023040"/>
    </source>
</evidence>
<proteinExistence type="inferred from homology"/>
<dbReference type="InterPro" id="IPR000276">
    <property type="entry name" value="GPCR_Rhodpsn"/>
</dbReference>
<evidence type="ECO:0000256" key="6">
    <source>
        <dbReference type="ARBA" id="ARBA00023170"/>
    </source>
</evidence>
<feature type="compositionally biased region" description="Polar residues" evidence="9">
    <location>
        <begin position="454"/>
        <end position="475"/>
    </location>
</feature>
<feature type="region of interest" description="Disordered" evidence="9">
    <location>
        <begin position="264"/>
        <end position="289"/>
    </location>
</feature>
<dbReference type="GO" id="GO:0004930">
    <property type="term" value="F:G protein-coupled receptor activity"/>
    <property type="evidence" value="ECO:0007669"/>
    <property type="project" value="UniProtKB-KW"/>
</dbReference>
<dbReference type="EMBL" id="LSMT01000281">
    <property type="protein sequence ID" value="PFX21326.1"/>
    <property type="molecule type" value="Genomic_DNA"/>
</dbReference>
<feature type="transmembrane region" description="Helical" evidence="10">
    <location>
        <begin position="101"/>
        <end position="120"/>
    </location>
</feature>
<evidence type="ECO:0000256" key="7">
    <source>
        <dbReference type="ARBA" id="ARBA00023224"/>
    </source>
</evidence>
<feature type="region of interest" description="Disordered" evidence="9">
    <location>
        <begin position="428"/>
        <end position="475"/>
    </location>
</feature>
<keyword evidence="7 8" id="KW-0807">Transducer</keyword>
<organism evidence="12 13">
    <name type="scientific">Stylophora pistillata</name>
    <name type="common">Smooth cauliflower coral</name>
    <dbReference type="NCBI Taxonomy" id="50429"/>
    <lineage>
        <taxon>Eukaryota</taxon>
        <taxon>Metazoa</taxon>
        <taxon>Cnidaria</taxon>
        <taxon>Anthozoa</taxon>
        <taxon>Hexacorallia</taxon>
        <taxon>Scleractinia</taxon>
        <taxon>Astrocoeniina</taxon>
        <taxon>Pocilloporidae</taxon>
        <taxon>Stylophora</taxon>
    </lineage>
</organism>
<evidence type="ECO:0000256" key="8">
    <source>
        <dbReference type="RuleBase" id="RU000688"/>
    </source>
</evidence>
<evidence type="ECO:0000256" key="10">
    <source>
        <dbReference type="SAM" id="Phobius"/>
    </source>
</evidence>
<feature type="transmembrane region" description="Helical" evidence="10">
    <location>
        <begin position="182"/>
        <end position="202"/>
    </location>
</feature>
<dbReference type="Proteomes" id="UP000225706">
    <property type="component" value="Unassembled WGS sequence"/>
</dbReference>
<dbReference type="PANTHER" id="PTHR45695">
    <property type="entry name" value="LEUCOKININ RECEPTOR-RELATED"/>
    <property type="match status" value="1"/>
</dbReference>
<dbReference type="Gene3D" id="1.20.1070.10">
    <property type="entry name" value="Rhodopsin 7-helix transmembrane proteins"/>
    <property type="match status" value="1"/>
</dbReference>
<dbReference type="SUPFAM" id="SSF81321">
    <property type="entry name" value="Family A G protein-coupled receptor-like"/>
    <property type="match status" value="1"/>
</dbReference>
<name>A0A2B4RVZ0_STYPI</name>
<evidence type="ECO:0000259" key="11">
    <source>
        <dbReference type="PROSITE" id="PS50262"/>
    </source>
</evidence>
<keyword evidence="13" id="KW-1185">Reference proteome</keyword>
<keyword evidence="4 8" id="KW-0297">G-protein coupled receptor</keyword>
<evidence type="ECO:0000256" key="3">
    <source>
        <dbReference type="ARBA" id="ARBA00022989"/>
    </source>
</evidence>
<gene>
    <name evidence="12" type="primary">NPFFR2</name>
    <name evidence="12" type="ORF">AWC38_SpisGene14178</name>
</gene>
<keyword evidence="6 8" id="KW-0675">Receptor</keyword>
<dbReference type="PROSITE" id="PS00237">
    <property type="entry name" value="G_PROTEIN_RECEP_F1_1"/>
    <property type="match status" value="1"/>
</dbReference>
<dbReference type="STRING" id="50429.A0A2B4RVZ0"/>
<dbReference type="PROSITE" id="PS50262">
    <property type="entry name" value="G_PROTEIN_RECEP_F1_2"/>
    <property type="match status" value="1"/>
</dbReference>
<dbReference type="InterPro" id="IPR017452">
    <property type="entry name" value="GPCR_Rhodpsn_7TM"/>
</dbReference>
<evidence type="ECO:0000256" key="9">
    <source>
        <dbReference type="SAM" id="MobiDB-lite"/>
    </source>
</evidence>
<dbReference type="CDD" id="cd00637">
    <property type="entry name" value="7tm_classA_rhodopsin-like"/>
    <property type="match status" value="1"/>
</dbReference>
<feature type="transmembrane region" description="Helical" evidence="10">
    <location>
        <begin position="312"/>
        <end position="333"/>
    </location>
</feature>
<comment type="caution">
    <text evidence="12">The sequence shown here is derived from an EMBL/GenBank/DDBJ whole genome shotgun (WGS) entry which is preliminary data.</text>
</comment>
<feature type="transmembrane region" description="Helical" evidence="10">
    <location>
        <begin position="222"/>
        <end position="248"/>
    </location>
</feature>
<evidence type="ECO:0000313" key="13">
    <source>
        <dbReference type="Proteomes" id="UP000225706"/>
    </source>
</evidence>
<dbReference type="AlphaFoldDB" id="A0A2B4RVZ0"/>
<feature type="domain" description="G-protein coupled receptors family 1 profile" evidence="11">
    <location>
        <begin position="80"/>
        <end position="367"/>
    </location>
</feature>
<accession>A0A2B4RVZ0</accession>
<dbReference type="GO" id="GO:0005886">
    <property type="term" value="C:plasma membrane"/>
    <property type="evidence" value="ECO:0007669"/>
    <property type="project" value="TreeGrafter"/>
</dbReference>
<evidence type="ECO:0000256" key="1">
    <source>
        <dbReference type="ARBA" id="ARBA00004141"/>
    </source>
</evidence>
<feature type="compositionally biased region" description="Polar residues" evidence="9">
    <location>
        <begin position="428"/>
        <end position="438"/>
    </location>
</feature>
<feature type="transmembrane region" description="Helical" evidence="10">
    <location>
        <begin position="68"/>
        <end position="89"/>
    </location>
</feature>
<evidence type="ECO:0000256" key="2">
    <source>
        <dbReference type="ARBA" id="ARBA00022692"/>
    </source>
</evidence>
<evidence type="ECO:0000313" key="12">
    <source>
        <dbReference type="EMBL" id="PFX21326.1"/>
    </source>
</evidence>
<comment type="similarity">
    <text evidence="8">Belongs to the G-protein coupled receptor 1 family.</text>
</comment>
<keyword evidence="3 10" id="KW-1133">Transmembrane helix</keyword>
<dbReference type="SMART" id="SM01381">
    <property type="entry name" value="7TM_GPCR_Srsx"/>
    <property type="match status" value="1"/>
</dbReference>
<keyword evidence="2 8" id="KW-0812">Transmembrane</keyword>
<feature type="transmembrane region" description="Helical" evidence="10">
    <location>
        <begin position="345"/>
        <end position="368"/>
    </location>
</feature>
<reference evidence="13" key="1">
    <citation type="journal article" date="2017" name="bioRxiv">
        <title>Comparative analysis of the genomes of Stylophora pistillata and Acropora digitifera provides evidence for extensive differences between species of corals.</title>
        <authorList>
            <person name="Voolstra C.R."/>
            <person name="Li Y."/>
            <person name="Liew Y.J."/>
            <person name="Baumgarten S."/>
            <person name="Zoccola D."/>
            <person name="Flot J.-F."/>
            <person name="Tambutte S."/>
            <person name="Allemand D."/>
            <person name="Aranda M."/>
        </authorList>
    </citation>
    <scope>NUCLEOTIDE SEQUENCE [LARGE SCALE GENOMIC DNA]</scope>
</reference>
<dbReference type="PRINTS" id="PR00237">
    <property type="entry name" value="GPCRRHODOPSN"/>
</dbReference>
<feature type="compositionally biased region" description="Basic and acidic residues" evidence="9">
    <location>
        <begin position="443"/>
        <end position="453"/>
    </location>
</feature>
<dbReference type="Pfam" id="PF00001">
    <property type="entry name" value="7tm_1"/>
    <property type="match status" value="1"/>
</dbReference>